<keyword evidence="3 8" id="KW-0808">Transferase</keyword>
<dbReference type="GO" id="GO:0006281">
    <property type="term" value="P:DNA repair"/>
    <property type="evidence" value="ECO:0007669"/>
    <property type="project" value="UniProtKB-KW"/>
</dbReference>
<feature type="domain" description="Methylated-DNA-[protein]-cysteine S-methyltransferase DNA binding" evidence="7">
    <location>
        <begin position="5"/>
        <end position="81"/>
    </location>
</feature>
<dbReference type="InterPro" id="IPR001497">
    <property type="entry name" value="MethylDNA_cys_MeTrfase_AS"/>
</dbReference>
<dbReference type="Proteomes" id="UP000028875">
    <property type="component" value="Unassembled WGS sequence"/>
</dbReference>
<evidence type="ECO:0000256" key="3">
    <source>
        <dbReference type="ARBA" id="ARBA00022679"/>
    </source>
</evidence>
<dbReference type="OrthoDB" id="9789813at2"/>
<evidence type="ECO:0000256" key="6">
    <source>
        <dbReference type="ARBA" id="ARBA00049348"/>
    </source>
</evidence>
<dbReference type="GO" id="GO:0032259">
    <property type="term" value="P:methylation"/>
    <property type="evidence" value="ECO:0007669"/>
    <property type="project" value="UniProtKB-KW"/>
</dbReference>
<dbReference type="PANTHER" id="PTHR42942">
    <property type="entry name" value="6-O-METHYLGUANINE DNA METHYLTRANSFERASE"/>
    <property type="match status" value="1"/>
</dbReference>
<reference evidence="8 9" key="1">
    <citation type="submission" date="2014-03" db="EMBL/GenBank/DDBJ databases">
        <authorList>
            <person name="Urmite Genomes U."/>
        </authorList>
    </citation>
    <scope>NUCLEOTIDE SEQUENCE [LARGE SCALE GENOMIC DNA]</scope>
    <source>
        <strain evidence="8 9">Vm-5</strain>
    </source>
</reference>
<name>A0A024QBP5_9BACI</name>
<dbReference type="RefSeq" id="WP_021290904.1">
    <property type="nucleotide sequence ID" value="NZ_BNER01000002.1"/>
</dbReference>
<dbReference type="NCBIfam" id="TIGR00589">
    <property type="entry name" value="ogt"/>
    <property type="match status" value="1"/>
</dbReference>
<reference evidence="9" key="2">
    <citation type="submission" date="2014-05" db="EMBL/GenBank/DDBJ databases">
        <title>Draft genome sequence of Virgibacillus massiliensis Vm-5.</title>
        <authorList>
            <person name="Khelaifia S."/>
            <person name="Croce O."/>
            <person name="Lagier J.C."/>
            <person name="Raoult D."/>
        </authorList>
    </citation>
    <scope>NUCLEOTIDE SEQUENCE [LARGE SCALE GENOMIC DNA]</scope>
    <source>
        <strain evidence="9">Vm-5</strain>
    </source>
</reference>
<comment type="caution">
    <text evidence="8">The sequence shown here is derived from an EMBL/GenBank/DDBJ whole genome shotgun (WGS) entry which is preliminary data.</text>
</comment>
<dbReference type="PANTHER" id="PTHR42942:SF1">
    <property type="entry name" value="ALKYLTRANSFERASE-LIKE PROTEIN 1"/>
    <property type="match status" value="1"/>
</dbReference>
<comment type="catalytic activity">
    <reaction evidence="1">
        <text>a 4-O-methyl-thymidine in DNA + L-cysteinyl-[protein] = a thymidine in DNA + S-methyl-L-cysteinyl-[protein]</text>
        <dbReference type="Rhea" id="RHEA:53428"/>
        <dbReference type="Rhea" id="RHEA-COMP:10131"/>
        <dbReference type="Rhea" id="RHEA-COMP:10132"/>
        <dbReference type="Rhea" id="RHEA-COMP:13555"/>
        <dbReference type="Rhea" id="RHEA-COMP:13556"/>
        <dbReference type="ChEBI" id="CHEBI:29950"/>
        <dbReference type="ChEBI" id="CHEBI:82612"/>
        <dbReference type="ChEBI" id="CHEBI:137386"/>
        <dbReference type="ChEBI" id="CHEBI:137387"/>
        <dbReference type="EC" id="2.1.1.63"/>
    </reaction>
</comment>
<sequence>MNHGFFEQVYQIVAKIPEGQVATYSQIARALEQPHNARVVGWAMRQAPADRNLPCHRVVKKTGELAPAFTEQRALLENEGVPFDTRGRVQLTACNWNQ</sequence>
<dbReference type="CDD" id="cd06445">
    <property type="entry name" value="ATase"/>
    <property type="match status" value="1"/>
</dbReference>
<evidence type="ECO:0000259" key="7">
    <source>
        <dbReference type="Pfam" id="PF01035"/>
    </source>
</evidence>
<dbReference type="InterPro" id="IPR036217">
    <property type="entry name" value="MethylDNA_cys_MeTrfase_DNAb"/>
</dbReference>
<dbReference type="PROSITE" id="PS00374">
    <property type="entry name" value="MGMT"/>
    <property type="match status" value="1"/>
</dbReference>
<evidence type="ECO:0000313" key="9">
    <source>
        <dbReference type="Proteomes" id="UP000028875"/>
    </source>
</evidence>
<keyword evidence="5" id="KW-0234">DNA repair</keyword>
<gene>
    <name evidence="8" type="primary">adaB</name>
    <name evidence="8" type="ORF">BN990_01657</name>
</gene>
<dbReference type="InterPro" id="IPR036388">
    <property type="entry name" value="WH-like_DNA-bd_sf"/>
</dbReference>
<dbReference type="STRING" id="1462526.BN990_01657"/>
<dbReference type="Pfam" id="PF01035">
    <property type="entry name" value="DNA_binding_1"/>
    <property type="match status" value="1"/>
</dbReference>
<evidence type="ECO:0000256" key="1">
    <source>
        <dbReference type="ARBA" id="ARBA00001286"/>
    </source>
</evidence>
<dbReference type="AlphaFoldDB" id="A0A024QBP5"/>
<dbReference type="InterPro" id="IPR014048">
    <property type="entry name" value="MethylDNA_cys_MeTrfase_DNA-bd"/>
</dbReference>
<evidence type="ECO:0000313" key="8">
    <source>
        <dbReference type="EMBL" id="CDQ39361.1"/>
    </source>
</evidence>
<keyword evidence="4" id="KW-0227">DNA damage</keyword>
<dbReference type="InterPro" id="IPR052520">
    <property type="entry name" value="ATL_DNA_repair"/>
</dbReference>
<protein>
    <submittedName>
        <fullName evidence="8">Methylated-DNA--protein-cysteine methyltransferase, inducible</fullName>
    </submittedName>
</protein>
<dbReference type="EMBL" id="CCDP010000001">
    <property type="protein sequence ID" value="CDQ39361.1"/>
    <property type="molecule type" value="Genomic_DNA"/>
</dbReference>
<organism evidence="8 9">
    <name type="scientific">Virgibacillus massiliensis</name>
    <dbReference type="NCBI Taxonomy" id="1462526"/>
    <lineage>
        <taxon>Bacteria</taxon>
        <taxon>Bacillati</taxon>
        <taxon>Bacillota</taxon>
        <taxon>Bacilli</taxon>
        <taxon>Bacillales</taxon>
        <taxon>Bacillaceae</taxon>
        <taxon>Virgibacillus</taxon>
    </lineage>
</organism>
<evidence type="ECO:0000256" key="5">
    <source>
        <dbReference type="ARBA" id="ARBA00023204"/>
    </source>
</evidence>
<accession>A0A024QBP5</accession>
<keyword evidence="2 8" id="KW-0489">Methyltransferase</keyword>
<evidence type="ECO:0000256" key="4">
    <source>
        <dbReference type="ARBA" id="ARBA00022763"/>
    </source>
</evidence>
<dbReference type="Gene3D" id="1.10.10.10">
    <property type="entry name" value="Winged helix-like DNA-binding domain superfamily/Winged helix DNA-binding domain"/>
    <property type="match status" value="1"/>
</dbReference>
<keyword evidence="9" id="KW-1185">Reference proteome</keyword>
<dbReference type="GO" id="GO:0003908">
    <property type="term" value="F:methylated-DNA-[protein]-cysteine S-methyltransferase activity"/>
    <property type="evidence" value="ECO:0007669"/>
    <property type="project" value="UniProtKB-EC"/>
</dbReference>
<proteinExistence type="predicted"/>
<dbReference type="eggNOG" id="COG3695">
    <property type="taxonomic scope" value="Bacteria"/>
</dbReference>
<evidence type="ECO:0000256" key="2">
    <source>
        <dbReference type="ARBA" id="ARBA00022603"/>
    </source>
</evidence>
<comment type="catalytic activity">
    <reaction evidence="6">
        <text>a 6-O-methyl-2'-deoxyguanosine in DNA + L-cysteinyl-[protein] = S-methyl-L-cysteinyl-[protein] + a 2'-deoxyguanosine in DNA</text>
        <dbReference type="Rhea" id="RHEA:24000"/>
        <dbReference type="Rhea" id="RHEA-COMP:10131"/>
        <dbReference type="Rhea" id="RHEA-COMP:10132"/>
        <dbReference type="Rhea" id="RHEA-COMP:11367"/>
        <dbReference type="Rhea" id="RHEA-COMP:11368"/>
        <dbReference type="ChEBI" id="CHEBI:29950"/>
        <dbReference type="ChEBI" id="CHEBI:82612"/>
        <dbReference type="ChEBI" id="CHEBI:85445"/>
        <dbReference type="ChEBI" id="CHEBI:85448"/>
        <dbReference type="EC" id="2.1.1.63"/>
    </reaction>
</comment>
<dbReference type="SUPFAM" id="SSF46767">
    <property type="entry name" value="Methylated DNA-protein cysteine methyltransferase, C-terminal domain"/>
    <property type="match status" value="1"/>
</dbReference>